<dbReference type="EMBL" id="JAWJWE010000036">
    <property type="protein sequence ID" value="KAK6629262.1"/>
    <property type="molecule type" value="Genomic_DNA"/>
</dbReference>
<dbReference type="AlphaFoldDB" id="A0AAN8PNM8"/>
<proteinExistence type="predicted"/>
<organism evidence="1 2">
    <name type="scientific">Polyplax serrata</name>
    <name type="common">Common mouse louse</name>
    <dbReference type="NCBI Taxonomy" id="468196"/>
    <lineage>
        <taxon>Eukaryota</taxon>
        <taxon>Metazoa</taxon>
        <taxon>Ecdysozoa</taxon>
        <taxon>Arthropoda</taxon>
        <taxon>Hexapoda</taxon>
        <taxon>Insecta</taxon>
        <taxon>Pterygota</taxon>
        <taxon>Neoptera</taxon>
        <taxon>Paraneoptera</taxon>
        <taxon>Psocodea</taxon>
        <taxon>Troctomorpha</taxon>
        <taxon>Phthiraptera</taxon>
        <taxon>Anoplura</taxon>
        <taxon>Polyplacidae</taxon>
        <taxon>Polyplax</taxon>
    </lineage>
</organism>
<name>A0AAN8PNM8_POLSC</name>
<sequence length="105" mass="12179">MPEPSCCSRPEPCELVKQVDGRRERKDVMLEFSRNGTLLLVFGMLPPWNKKDNSGCCSDLSIDYDCKIRKKAEQNKRKKRQKVEVEIAVLLCLRWMCQTPPSSYV</sequence>
<accession>A0AAN8PNM8</accession>
<dbReference type="Proteomes" id="UP001372834">
    <property type="component" value="Unassembled WGS sequence"/>
</dbReference>
<comment type="caution">
    <text evidence="1">The sequence shown here is derived from an EMBL/GenBank/DDBJ whole genome shotgun (WGS) entry which is preliminary data.</text>
</comment>
<reference evidence="1 2" key="1">
    <citation type="submission" date="2023-10" db="EMBL/GenBank/DDBJ databases">
        <title>Genomes of two closely related lineages of the louse Polyplax serrata with different host specificities.</title>
        <authorList>
            <person name="Martinu J."/>
            <person name="Tarabai H."/>
            <person name="Stefka J."/>
            <person name="Hypsa V."/>
        </authorList>
    </citation>
    <scope>NUCLEOTIDE SEQUENCE [LARGE SCALE GENOMIC DNA]</scope>
    <source>
        <strain evidence="1">HR10_N</strain>
    </source>
</reference>
<evidence type="ECO:0000313" key="2">
    <source>
        <dbReference type="Proteomes" id="UP001372834"/>
    </source>
</evidence>
<protein>
    <submittedName>
        <fullName evidence="1">Uncharacterized protein</fullName>
    </submittedName>
</protein>
<evidence type="ECO:0000313" key="1">
    <source>
        <dbReference type="EMBL" id="KAK6629262.1"/>
    </source>
</evidence>
<gene>
    <name evidence="1" type="ORF">RUM43_003079</name>
</gene>